<evidence type="ECO:0000313" key="1">
    <source>
        <dbReference type="EMBL" id="KAJ0961267.1"/>
    </source>
</evidence>
<keyword evidence="2" id="KW-1185">Reference proteome</keyword>
<accession>A0A9D5BUW2</accession>
<dbReference type="EMBL" id="JAGGNH010000033">
    <property type="protein sequence ID" value="KAJ0961267.1"/>
    <property type="molecule type" value="Genomic_DNA"/>
</dbReference>
<dbReference type="Proteomes" id="UP001085076">
    <property type="component" value="Unassembled WGS sequence"/>
</dbReference>
<organism evidence="1 2">
    <name type="scientific">Dioscorea zingiberensis</name>
    <dbReference type="NCBI Taxonomy" id="325984"/>
    <lineage>
        <taxon>Eukaryota</taxon>
        <taxon>Viridiplantae</taxon>
        <taxon>Streptophyta</taxon>
        <taxon>Embryophyta</taxon>
        <taxon>Tracheophyta</taxon>
        <taxon>Spermatophyta</taxon>
        <taxon>Magnoliopsida</taxon>
        <taxon>Liliopsida</taxon>
        <taxon>Dioscoreales</taxon>
        <taxon>Dioscoreaceae</taxon>
        <taxon>Dioscorea</taxon>
    </lineage>
</organism>
<name>A0A9D5BUW2_9LILI</name>
<proteinExistence type="predicted"/>
<dbReference type="AlphaFoldDB" id="A0A9D5BUW2"/>
<reference evidence="1 2" key="1">
    <citation type="journal article" date="2022" name="Hortic Res">
        <title>The genome of Dioscorea zingiberensis sheds light on the biosynthesis, origin and evolution of the medicinally important diosgenin saponins.</title>
        <authorList>
            <person name="Li Y."/>
            <person name="Tan C."/>
            <person name="Li Z."/>
            <person name="Guo J."/>
            <person name="Li S."/>
            <person name="Chen X."/>
            <person name="Wang C."/>
            <person name="Dai X."/>
            <person name="Yang H."/>
            <person name="Song W."/>
            <person name="Hou L."/>
            <person name="Xu J."/>
            <person name="Tong Z."/>
            <person name="Xu A."/>
            <person name="Yuan X."/>
            <person name="Wang W."/>
            <person name="Yang Q."/>
            <person name="Chen L."/>
            <person name="Sun Z."/>
            <person name="Wang K."/>
            <person name="Pan B."/>
            <person name="Chen J."/>
            <person name="Bao Y."/>
            <person name="Liu F."/>
            <person name="Qi X."/>
            <person name="Gang D.R."/>
            <person name="Wen J."/>
            <person name="Li J."/>
        </authorList>
    </citation>
    <scope>NUCLEOTIDE SEQUENCE [LARGE SCALE GENOMIC DNA]</scope>
    <source>
        <strain evidence="1">Dzin_1.0</strain>
    </source>
</reference>
<protein>
    <submittedName>
        <fullName evidence="1">Uncharacterized protein</fullName>
    </submittedName>
</protein>
<comment type="caution">
    <text evidence="1">The sequence shown here is derived from an EMBL/GenBank/DDBJ whole genome shotgun (WGS) entry which is preliminary data.</text>
</comment>
<evidence type="ECO:0000313" key="2">
    <source>
        <dbReference type="Proteomes" id="UP001085076"/>
    </source>
</evidence>
<gene>
    <name evidence="1" type="ORF">J5N97_000767</name>
</gene>
<sequence>MAPTLHHIITSPPPQVPLNILSEKRVHKEQLAKFVRLYCIEVPTSIPFFPPFSLYHMPHDYLYRKKEWPFSLLFSLKPHQPPHQNKKLFRKLSLLCKGWISSRGV</sequence>